<evidence type="ECO:0000313" key="12">
    <source>
        <dbReference type="Proteomes" id="UP000198825"/>
    </source>
</evidence>
<evidence type="ECO:0000256" key="8">
    <source>
        <dbReference type="ARBA" id="ARBA00023326"/>
    </source>
</evidence>
<sequence length="666" mass="69659">MLALGLVGCSPEQPTGGSGPSSAAPPPSTTTTVLGAEQVDPLVAGVVHRTVKPLPASRLADGLVPPTNRWFSGLVFGEQPQPVFPLPLSFALTGSGFALGEPRVTTTAKTIAGGHVPDVGVDVGAASAVVTAYDTLSVTVESRDAQGAALGRTVVAEGSPFVSYHAERAQQVRTTLPWVAHDGYATAVVGPVTYALVLTDGTLDGSTVDLEDSGVATWFPVPADGSAAALAGLAKHPLTGGSHTYRLDGDVATTTLTYAAEGDTAFARLPHQAANPAGDPRCDLGTYPSIYGTLSVCAGHELSWTAPVTTPTSALDTSRLTDAERATLAAQVRTDVAETPAFPSDTYFGGKALYRASMLYRLATQVGADDAAATIKARLVTALDQWTEPQGCASRAAVCFVYDEQARGMVGLTASFGSDEFNDHHFHYGYLLFAAGVVAQDDPALAQRWAPVMDLLAADIASSGSGGAFPDLRVFDVYAGHSWASGTAPFADGNNQESSSEAVNAWVGLATWAQASGDEALRSEAVWLTSLEAQSSLAYWNDVDTSAQAYEGYGHRVVSLNWGGKRDYGTWFSAEPAAMLGILLIPMNPASTYLGSDPSRIGPAVEEATGGSYAQKFGDYLLMYSALEGEEQRRAALATATTLDQQWVDDGDSRAYLLAWLMTLRR</sequence>
<dbReference type="AlphaFoldDB" id="A0A1H2M415"/>
<accession>A0A1H2M415</accession>
<gene>
    <name evidence="11" type="ORF">SAMN04488544_1350</name>
</gene>
<dbReference type="GO" id="GO:0052861">
    <property type="term" value="F:endo-1,3(4)-beta-glucanase activity"/>
    <property type="evidence" value="ECO:0007669"/>
    <property type="project" value="InterPro"/>
</dbReference>
<proteinExistence type="inferred from homology"/>
<dbReference type="GO" id="GO:0042973">
    <property type="term" value="F:glucan endo-1,3-beta-D-glucosidase activity"/>
    <property type="evidence" value="ECO:0007669"/>
    <property type="project" value="UniProtKB-EC"/>
</dbReference>
<feature type="domain" description="Glycosyl hydrolase family 81 C-terminal" evidence="10">
    <location>
        <begin position="327"/>
        <end position="657"/>
    </location>
</feature>
<keyword evidence="6" id="KW-0326">Glycosidase</keyword>
<dbReference type="Pfam" id="PF17652">
    <property type="entry name" value="Glyco_hydro81C"/>
    <property type="match status" value="1"/>
</dbReference>
<comment type="similarity">
    <text evidence="2">Belongs to the glycosyl hydrolase 81 family.</text>
</comment>
<dbReference type="EC" id="3.2.1.39" evidence="3"/>
<dbReference type="GO" id="GO:0071555">
    <property type="term" value="P:cell wall organization"/>
    <property type="evidence" value="ECO:0007669"/>
    <property type="project" value="UniProtKB-KW"/>
</dbReference>
<evidence type="ECO:0000313" key="11">
    <source>
        <dbReference type="EMBL" id="SDU87874.1"/>
    </source>
</evidence>
<reference evidence="12" key="1">
    <citation type="submission" date="2016-10" db="EMBL/GenBank/DDBJ databases">
        <authorList>
            <person name="Varghese N."/>
            <person name="Submissions S."/>
        </authorList>
    </citation>
    <scope>NUCLEOTIDE SEQUENCE [LARGE SCALE GENOMIC DNA]</scope>
    <source>
        <strain evidence="12">DSM 21743</strain>
    </source>
</reference>
<feature type="region of interest" description="Disordered" evidence="9">
    <location>
        <begin position="1"/>
        <end position="30"/>
    </location>
</feature>
<evidence type="ECO:0000256" key="6">
    <source>
        <dbReference type="ARBA" id="ARBA00023295"/>
    </source>
</evidence>
<name>A0A1H2M415_9ACTN</name>
<evidence type="ECO:0000256" key="3">
    <source>
        <dbReference type="ARBA" id="ARBA00012780"/>
    </source>
</evidence>
<keyword evidence="12" id="KW-1185">Reference proteome</keyword>
<dbReference type="Proteomes" id="UP000198825">
    <property type="component" value="Chromosome I"/>
</dbReference>
<dbReference type="RefSeq" id="WP_197680645.1">
    <property type="nucleotide sequence ID" value="NZ_LT629799.1"/>
</dbReference>
<dbReference type="InterPro" id="IPR005200">
    <property type="entry name" value="Endo-beta-glucanase"/>
</dbReference>
<evidence type="ECO:0000256" key="7">
    <source>
        <dbReference type="ARBA" id="ARBA00023316"/>
    </source>
</evidence>
<dbReference type="EMBL" id="LT629799">
    <property type="protein sequence ID" value="SDU87874.1"/>
    <property type="molecule type" value="Genomic_DNA"/>
</dbReference>
<keyword evidence="7" id="KW-0961">Cell wall biogenesis/degradation</keyword>
<comment type="catalytic activity">
    <reaction evidence="1">
        <text>Hydrolysis of (1-&gt;3)-beta-D-glucosidic linkages in (1-&gt;3)-beta-D-glucans.</text>
        <dbReference type="EC" id="3.2.1.39"/>
    </reaction>
</comment>
<evidence type="ECO:0000259" key="10">
    <source>
        <dbReference type="Pfam" id="PF17652"/>
    </source>
</evidence>
<organism evidence="11 12">
    <name type="scientific">Microlunatus sagamiharensis</name>
    <dbReference type="NCBI Taxonomy" id="546874"/>
    <lineage>
        <taxon>Bacteria</taxon>
        <taxon>Bacillati</taxon>
        <taxon>Actinomycetota</taxon>
        <taxon>Actinomycetes</taxon>
        <taxon>Propionibacteriales</taxon>
        <taxon>Propionibacteriaceae</taxon>
        <taxon>Microlunatus</taxon>
    </lineage>
</organism>
<dbReference type="STRING" id="546874.SAMN04488544_1350"/>
<evidence type="ECO:0000256" key="1">
    <source>
        <dbReference type="ARBA" id="ARBA00000382"/>
    </source>
</evidence>
<dbReference type="PANTHER" id="PTHR31983:SF0">
    <property type="entry name" value="GLUCAN ENDO-1,3-BETA-D-GLUCOSIDASE 2"/>
    <property type="match status" value="1"/>
</dbReference>
<keyword evidence="4" id="KW-0378">Hydrolase</keyword>
<dbReference type="InterPro" id="IPR040720">
    <property type="entry name" value="GH81_C"/>
</dbReference>
<dbReference type="PANTHER" id="PTHR31983">
    <property type="entry name" value="ENDO-1,3(4)-BETA-GLUCANASE 1"/>
    <property type="match status" value="1"/>
</dbReference>
<dbReference type="Gene3D" id="2.70.98.30">
    <property type="entry name" value="Golgi alpha-mannosidase II, domain 4"/>
    <property type="match status" value="1"/>
</dbReference>
<keyword evidence="5" id="KW-0119">Carbohydrate metabolism</keyword>
<protein>
    <recommendedName>
        <fullName evidence="3">glucan endo-1,3-beta-D-glucosidase</fullName>
        <ecNumber evidence="3">3.2.1.39</ecNumber>
    </recommendedName>
</protein>
<dbReference type="PROSITE" id="PS52008">
    <property type="entry name" value="GH81"/>
    <property type="match status" value="1"/>
</dbReference>
<evidence type="ECO:0000256" key="9">
    <source>
        <dbReference type="SAM" id="MobiDB-lite"/>
    </source>
</evidence>
<dbReference type="GO" id="GO:0000272">
    <property type="term" value="P:polysaccharide catabolic process"/>
    <property type="evidence" value="ECO:0007669"/>
    <property type="project" value="UniProtKB-KW"/>
</dbReference>
<evidence type="ECO:0000256" key="2">
    <source>
        <dbReference type="ARBA" id="ARBA00010730"/>
    </source>
</evidence>
<evidence type="ECO:0000256" key="5">
    <source>
        <dbReference type="ARBA" id="ARBA00023277"/>
    </source>
</evidence>
<keyword evidence="8" id="KW-0624">Polysaccharide degradation</keyword>
<evidence type="ECO:0000256" key="4">
    <source>
        <dbReference type="ARBA" id="ARBA00022801"/>
    </source>
</evidence>